<keyword evidence="5" id="KW-1035">Host cytoplasm</keyword>
<dbReference type="GO" id="GO:0016998">
    <property type="term" value="P:cell wall macromolecule catabolic process"/>
    <property type="evidence" value="ECO:0007669"/>
    <property type="project" value="InterPro"/>
</dbReference>
<dbReference type="InterPro" id="IPR023346">
    <property type="entry name" value="Lysozyme-like_dom_sf"/>
</dbReference>
<accession>A0A4Y8S5U9</accession>
<dbReference type="Pfam" id="PF00959">
    <property type="entry name" value="Phage_lysozyme"/>
    <property type="match status" value="1"/>
</dbReference>
<keyword evidence="2 7" id="KW-0929">Antimicrobial</keyword>
<dbReference type="InterPro" id="IPR051018">
    <property type="entry name" value="Bacteriophage_GH24"/>
</dbReference>
<evidence type="ECO:0000256" key="6">
    <source>
        <dbReference type="ARBA" id="ARBA00023295"/>
    </source>
</evidence>
<evidence type="ECO:0000256" key="5">
    <source>
        <dbReference type="ARBA" id="ARBA00023200"/>
    </source>
</evidence>
<dbReference type="PANTHER" id="PTHR38107:SF3">
    <property type="entry name" value="LYSOZYME RRRD-RELATED"/>
    <property type="match status" value="1"/>
</dbReference>
<dbReference type="Proteomes" id="UP000297540">
    <property type="component" value="Unassembled WGS sequence"/>
</dbReference>
<keyword evidence="6 7" id="KW-0326">Glycosidase</keyword>
<dbReference type="RefSeq" id="WP_133234990.1">
    <property type="nucleotide sequence ID" value="NZ_SOZE01000031.1"/>
</dbReference>
<proteinExistence type="inferred from homology"/>
<dbReference type="SUPFAM" id="SSF53955">
    <property type="entry name" value="Lysozyme-like"/>
    <property type="match status" value="1"/>
</dbReference>
<organism evidence="8 9">
    <name type="scientific">Mucilaginibacter psychrotolerans</name>
    <dbReference type="NCBI Taxonomy" id="1524096"/>
    <lineage>
        <taxon>Bacteria</taxon>
        <taxon>Pseudomonadati</taxon>
        <taxon>Bacteroidota</taxon>
        <taxon>Sphingobacteriia</taxon>
        <taxon>Sphingobacteriales</taxon>
        <taxon>Sphingobacteriaceae</taxon>
        <taxon>Mucilaginibacter</taxon>
    </lineage>
</organism>
<keyword evidence="4 7" id="KW-0378">Hydrolase</keyword>
<dbReference type="GO" id="GO:0031640">
    <property type="term" value="P:killing of cells of another organism"/>
    <property type="evidence" value="ECO:0007669"/>
    <property type="project" value="UniProtKB-KW"/>
</dbReference>
<dbReference type="InterPro" id="IPR002196">
    <property type="entry name" value="Glyco_hydro_24"/>
</dbReference>
<name>A0A4Y8S5U9_9SPHI</name>
<dbReference type="EC" id="3.2.1.17" evidence="7"/>
<protein>
    <recommendedName>
        <fullName evidence="7">Lysozyme</fullName>
        <ecNumber evidence="7">3.2.1.17</ecNumber>
    </recommendedName>
</protein>
<dbReference type="OrthoDB" id="5327667at2"/>
<comment type="similarity">
    <text evidence="7">Belongs to the glycosyl hydrolase 24 family.</text>
</comment>
<dbReference type="InterPro" id="IPR034690">
    <property type="entry name" value="Endolysin_T4_type"/>
</dbReference>
<evidence type="ECO:0000256" key="2">
    <source>
        <dbReference type="ARBA" id="ARBA00022529"/>
    </source>
</evidence>
<dbReference type="GO" id="GO:0042742">
    <property type="term" value="P:defense response to bacterium"/>
    <property type="evidence" value="ECO:0007669"/>
    <property type="project" value="UniProtKB-KW"/>
</dbReference>
<dbReference type="EMBL" id="SOZE01000031">
    <property type="protein sequence ID" value="TFF34379.1"/>
    <property type="molecule type" value="Genomic_DNA"/>
</dbReference>
<dbReference type="PANTHER" id="PTHR38107">
    <property type="match status" value="1"/>
</dbReference>
<evidence type="ECO:0000256" key="3">
    <source>
        <dbReference type="ARBA" id="ARBA00022638"/>
    </source>
</evidence>
<comment type="caution">
    <text evidence="8">The sequence shown here is derived from an EMBL/GenBank/DDBJ whole genome shotgun (WGS) entry which is preliminary data.</text>
</comment>
<dbReference type="InterPro" id="IPR023347">
    <property type="entry name" value="Lysozyme_dom_sf"/>
</dbReference>
<dbReference type="GO" id="GO:0003796">
    <property type="term" value="F:lysozyme activity"/>
    <property type="evidence" value="ECO:0007669"/>
    <property type="project" value="UniProtKB-EC"/>
</dbReference>
<sequence>MKIDSAGRDFIYNQEGVRLKAYLDVVGIPTIGCGMTYYPDGKKVKIGDTISLNQCDTMFKAIVADFEKSVSAAIKVAINQNQFNALVSLAYNIGTAGFAKSTLVKRINAGASPEQITAAFAMWNKAGGKTNKVLTNRRADEAKLYFKA</sequence>
<dbReference type="Gene3D" id="1.10.530.40">
    <property type="match status" value="1"/>
</dbReference>
<keyword evidence="3 7" id="KW-0081">Bacteriolytic enzyme</keyword>
<gene>
    <name evidence="8" type="ORF">E2R66_22150</name>
</gene>
<dbReference type="CDD" id="cd00737">
    <property type="entry name" value="lyz_endolysin_autolysin"/>
    <property type="match status" value="1"/>
</dbReference>
<dbReference type="GO" id="GO:0009253">
    <property type="term" value="P:peptidoglycan catabolic process"/>
    <property type="evidence" value="ECO:0007669"/>
    <property type="project" value="InterPro"/>
</dbReference>
<dbReference type="InterPro" id="IPR033907">
    <property type="entry name" value="Endolysin_autolysin"/>
</dbReference>
<evidence type="ECO:0000256" key="7">
    <source>
        <dbReference type="RuleBase" id="RU003788"/>
    </source>
</evidence>
<comment type="catalytic activity">
    <reaction evidence="1 7">
        <text>Hydrolysis of (1-&gt;4)-beta-linkages between N-acetylmuramic acid and N-acetyl-D-glucosamine residues in a peptidoglycan and between N-acetyl-D-glucosamine residues in chitodextrins.</text>
        <dbReference type="EC" id="3.2.1.17"/>
    </reaction>
</comment>
<evidence type="ECO:0000313" key="8">
    <source>
        <dbReference type="EMBL" id="TFF34379.1"/>
    </source>
</evidence>
<evidence type="ECO:0000256" key="1">
    <source>
        <dbReference type="ARBA" id="ARBA00000632"/>
    </source>
</evidence>
<dbReference type="AlphaFoldDB" id="A0A4Y8S5U9"/>
<keyword evidence="9" id="KW-1185">Reference proteome</keyword>
<evidence type="ECO:0000313" key="9">
    <source>
        <dbReference type="Proteomes" id="UP000297540"/>
    </source>
</evidence>
<dbReference type="HAMAP" id="MF_04110">
    <property type="entry name" value="ENDOLYSIN_T4"/>
    <property type="match status" value="1"/>
</dbReference>
<evidence type="ECO:0000256" key="4">
    <source>
        <dbReference type="ARBA" id="ARBA00022801"/>
    </source>
</evidence>
<reference evidence="8 9" key="1">
    <citation type="journal article" date="2017" name="Int. J. Syst. Evol. Microbiol.">
        <title>Mucilaginibacterpsychrotolerans sp. nov., isolated from peatlands.</title>
        <authorList>
            <person name="Deng Y."/>
            <person name="Shen L."/>
            <person name="Xu B."/>
            <person name="Liu Y."/>
            <person name="Gu Z."/>
            <person name="Liu H."/>
            <person name="Zhou Y."/>
        </authorList>
    </citation>
    <scope>NUCLEOTIDE SEQUENCE [LARGE SCALE GENOMIC DNA]</scope>
    <source>
        <strain evidence="8 9">NH7-4</strain>
    </source>
</reference>